<evidence type="ECO:0000313" key="19">
    <source>
        <dbReference type="Proteomes" id="UP000244527"/>
    </source>
</evidence>
<keyword evidence="19" id="KW-1185">Reference proteome</keyword>
<evidence type="ECO:0000256" key="15">
    <source>
        <dbReference type="PROSITE-ProRule" id="PRU01319"/>
    </source>
</evidence>
<dbReference type="GO" id="GO:0006298">
    <property type="term" value="P:mismatch repair"/>
    <property type="evidence" value="ECO:0007669"/>
    <property type="project" value="TreeGrafter"/>
</dbReference>
<dbReference type="GO" id="GO:0032299">
    <property type="term" value="C:ribonuclease H2 complex"/>
    <property type="evidence" value="ECO:0007669"/>
    <property type="project" value="TreeGrafter"/>
</dbReference>
<evidence type="ECO:0000256" key="7">
    <source>
        <dbReference type="ARBA" id="ARBA00019179"/>
    </source>
</evidence>
<keyword evidence="8 14" id="KW-0963">Cytoplasm</keyword>
<evidence type="ECO:0000256" key="5">
    <source>
        <dbReference type="ARBA" id="ARBA00007383"/>
    </source>
</evidence>
<evidence type="ECO:0000256" key="3">
    <source>
        <dbReference type="ARBA" id="ARBA00004065"/>
    </source>
</evidence>
<dbReference type="CDD" id="cd07182">
    <property type="entry name" value="RNase_HII_bacteria_HII_like"/>
    <property type="match status" value="1"/>
</dbReference>
<reference evidence="18 19" key="1">
    <citation type="submission" date="2017-04" db="EMBL/GenBank/DDBJ databases">
        <title>Compelte genome sequence of WV33.</title>
        <authorList>
            <person name="Lee P.C."/>
        </authorList>
    </citation>
    <scope>NUCLEOTIDE SEQUENCE [LARGE SCALE GENOMIC DNA]</scope>
    <source>
        <strain evidence="18 19">WV33</strain>
    </source>
</reference>
<dbReference type="GO" id="GO:0003723">
    <property type="term" value="F:RNA binding"/>
    <property type="evidence" value="ECO:0007669"/>
    <property type="project" value="UniProtKB-UniRule"/>
</dbReference>
<feature type="binding site" evidence="14 15">
    <location>
        <position position="108"/>
    </location>
    <ligand>
        <name>a divalent metal cation</name>
        <dbReference type="ChEBI" id="CHEBI:60240"/>
    </ligand>
</feature>
<evidence type="ECO:0000256" key="16">
    <source>
        <dbReference type="RuleBase" id="RU003515"/>
    </source>
</evidence>
<name>A0A2S1LIH2_9FLAO</name>
<dbReference type="Pfam" id="PF01351">
    <property type="entry name" value="RNase_HII"/>
    <property type="match status" value="1"/>
</dbReference>
<protein>
    <recommendedName>
        <fullName evidence="7 14">Ribonuclease HII</fullName>
        <shortName evidence="14">RNase HII</shortName>
        <ecNumber evidence="6 14">3.1.26.4</ecNumber>
    </recommendedName>
</protein>
<feature type="binding site" evidence="14 15">
    <location>
        <position position="16"/>
    </location>
    <ligand>
        <name>a divalent metal cation</name>
        <dbReference type="ChEBI" id="CHEBI:60240"/>
    </ligand>
</feature>
<dbReference type="InterPro" id="IPR001352">
    <property type="entry name" value="RNase_HII/HIII"/>
</dbReference>
<organism evidence="18 19">
    <name type="scientific">Flavobacterium faecale</name>
    <dbReference type="NCBI Taxonomy" id="1355330"/>
    <lineage>
        <taxon>Bacteria</taxon>
        <taxon>Pseudomonadati</taxon>
        <taxon>Bacteroidota</taxon>
        <taxon>Flavobacteriia</taxon>
        <taxon>Flavobacteriales</taxon>
        <taxon>Flavobacteriaceae</taxon>
        <taxon>Flavobacterium</taxon>
    </lineage>
</organism>
<dbReference type="GO" id="GO:0005737">
    <property type="term" value="C:cytoplasm"/>
    <property type="evidence" value="ECO:0007669"/>
    <property type="project" value="UniProtKB-SubCell"/>
</dbReference>
<sequence length="219" mass="24521">MLERQFSTFILEAGTDEAGRGCLAGPVTAAAVILSTDFDNDLLNDSKQLSEKVREILKPIIESQAVAYAVTHLYPKEIDEINILNSSMKAMQECVLKLNTVPEYIIVDGNRALNAKLGLKSKSGKKFTKAEIVVLQSIPNQSIVKGDSKYLSIAAASVLAKTERDAYMNKIHEEFPMYNWKKNKGYPTKEHRAAIKKYGPTKYHRMSFKLLPDQLVLEL</sequence>
<evidence type="ECO:0000256" key="14">
    <source>
        <dbReference type="HAMAP-Rule" id="MF_00052"/>
    </source>
</evidence>
<dbReference type="InterPro" id="IPR024567">
    <property type="entry name" value="RNase_HII/HIII_dom"/>
</dbReference>
<keyword evidence="13 14" id="KW-0464">Manganese</keyword>
<accession>A0A2S1LIH2</accession>
<evidence type="ECO:0000256" key="10">
    <source>
        <dbReference type="ARBA" id="ARBA00022723"/>
    </source>
</evidence>
<evidence type="ECO:0000256" key="13">
    <source>
        <dbReference type="ARBA" id="ARBA00023211"/>
    </source>
</evidence>
<proteinExistence type="inferred from homology"/>
<keyword evidence="9 14" id="KW-0540">Nuclease</keyword>
<evidence type="ECO:0000256" key="4">
    <source>
        <dbReference type="ARBA" id="ARBA00004496"/>
    </source>
</evidence>
<evidence type="ECO:0000256" key="1">
    <source>
        <dbReference type="ARBA" id="ARBA00000077"/>
    </source>
</evidence>
<comment type="function">
    <text evidence="3 14 16">Endonuclease that specifically degrades the RNA of RNA-DNA hybrids.</text>
</comment>
<dbReference type="KEGG" id="ffa:FFWV33_00275"/>
<dbReference type="GO" id="GO:0004523">
    <property type="term" value="F:RNA-DNA hybrid ribonuclease activity"/>
    <property type="evidence" value="ECO:0007669"/>
    <property type="project" value="UniProtKB-UniRule"/>
</dbReference>
<evidence type="ECO:0000256" key="8">
    <source>
        <dbReference type="ARBA" id="ARBA00022490"/>
    </source>
</evidence>
<dbReference type="RefSeq" id="WP_108742409.1">
    <property type="nucleotide sequence ID" value="NZ_CP020918.1"/>
</dbReference>
<dbReference type="InterPro" id="IPR012337">
    <property type="entry name" value="RNaseH-like_sf"/>
</dbReference>
<evidence type="ECO:0000259" key="17">
    <source>
        <dbReference type="PROSITE" id="PS51975"/>
    </source>
</evidence>
<dbReference type="NCBIfam" id="NF000595">
    <property type="entry name" value="PRK00015.1-3"/>
    <property type="match status" value="1"/>
</dbReference>
<dbReference type="EMBL" id="CP020918">
    <property type="protein sequence ID" value="AWG23517.1"/>
    <property type="molecule type" value="Genomic_DNA"/>
</dbReference>
<evidence type="ECO:0000256" key="12">
    <source>
        <dbReference type="ARBA" id="ARBA00022801"/>
    </source>
</evidence>
<feature type="binding site" evidence="14 15">
    <location>
        <position position="17"/>
    </location>
    <ligand>
        <name>a divalent metal cation</name>
        <dbReference type="ChEBI" id="CHEBI:60240"/>
    </ligand>
</feature>
<evidence type="ECO:0000256" key="11">
    <source>
        <dbReference type="ARBA" id="ARBA00022759"/>
    </source>
</evidence>
<dbReference type="EC" id="3.1.26.4" evidence="6 14"/>
<keyword evidence="12 14" id="KW-0378">Hydrolase</keyword>
<dbReference type="InterPro" id="IPR022898">
    <property type="entry name" value="RNase_HII"/>
</dbReference>
<comment type="similarity">
    <text evidence="5 14 16">Belongs to the RNase HII family.</text>
</comment>
<comment type="cofactor">
    <cofactor evidence="2">
        <name>Mg(2+)</name>
        <dbReference type="ChEBI" id="CHEBI:18420"/>
    </cofactor>
</comment>
<dbReference type="Gene3D" id="3.30.420.10">
    <property type="entry name" value="Ribonuclease H-like superfamily/Ribonuclease H"/>
    <property type="match status" value="1"/>
</dbReference>
<dbReference type="SUPFAM" id="SSF53098">
    <property type="entry name" value="Ribonuclease H-like"/>
    <property type="match status" value="1"/>
</dbReference>
<dbReference type="PANTHER" id="PTHR10954:SF18">
    <property type="entry name" value="RIBONUCLEASE HII"/>
    <property type="match status" value="1"/>
</dbReference>
<evidence type="ECO:0000256" key="9">
    <source>
        <dbReference type="ARBA" id="ARBA00022722"/>
    </source>
</evidence>
<dbReference type="AlphaFoldDB" id="A0A2S1LIH2"/>
<feature type="domain" description="RNase H type-2" evidence="17">
    <location>
        <begin position="10"/>
        <end position="219"/>
    </location>
</feature>
<comment type="cofactor">
    <cofactor evidence="14 15">
        <name>Mn(2+)</name>
        <dbReference type="ChEBI" id="CHEBI:29035"/>
    </cofactor>
    <cofactor evidence="14 15">
        <name>Mg(2+)</name>
        <dbReference type="ChEBI" id="CHEBI:18420"/>
    </cofactor>
    <text evidence="14 15">Manganese or magnesium. Binds 1 divalent metal ion per monomer in the absence of substrate. May bind a second metal ion after substrate binding.</text>
</comment>
<dbReference type="GO" id="GO:0043137">
    <property type="term" value="P:DNA replication, removal of RNA primer"/>
    <property type="evidence" value="ECO:0007669"/>
    <property type="project" value="TreeGrafter"/>
</dbReference>
<dbReference type="GO" id="GO:0030145">
    <property type="term" value="F:manganese ion binding"/>
    <property type="evidence" value="ECO:0007669"/>
    <property type="project" value="UniProtKB-UniRule"/>
</dbReference>
<dbReference type="OrthoDB" id="9803420at2"/>
<dbReference type="HAMAP" id="MF_00052_B">
    <property type="entry name" value="RNase_HII_B"/>
    <property type="match status" value="1"/>
</dbReference>
<dbReference type="PROSITE" id="PS51975">
    <property type="entry name" value="RNASE_H_2"/>
    <property type="match status" value="1"/>
</dbReference>
<evidence type="ECO:0000313" key="18">
    <source>
        <dbReference type="EMBL" id="AWG23517.1"/>
    </source>
</evidence>
<evidence type="ECO:0000256" key="2">
    <source>
        <dbReference type="ARBA" id="ARBA00001946"/>
    </source>
</evidence>
<comment type="catalytic activity">
    <reaction evidence="1 14 15 16">
        <text>Endonucleolytic cleavage to 5'-phosphomonoester.</text>
        <dbReference type="EC" id="3.1.26.4"/>
    </reaction>
</comment>
<keyword evidence="11 14" id="KW-0255">Endonuclease</keyword>
<comment type="subcellular location">
    <subcellularLocation>
        <location evidence="4 14">Cytoplasm</location>
    </subcellularLocation>
</comment>
<dbReference type="PANTHER" id="PTHR10954">
    <property type="entry name" value="RIBONUCLEASE H2 SUBUNIT A"/>
    <property type="match status" value="1"/>
</dbReference>
<dbReference type="Proteomes" id="UP000244527">
    <property type="component" value="Chromosome"/>
</dbReference>
<dbReference type="InterPro" id="IPR036397">
    <property type="entry name" value="RNaseH_sf"/>
</dbReference>
<keyword evidence="10 14" id="KW-0479">Metal-binding</keyword>
<gene>
    <name evidence="14" type="primary">rnhB</name>
    <name evidence="18" type="ORF">FFWV33_00275</name>
</gene>
<evidence type="ECO:0000256" key="6">
    <source>
        <dbReference type="ARBA" id="ARBA00012180"/>
    </source>
</evidence>